<dbReference type="Proteomes" id="UP001612741">
    <property type="component" value="Unassembled WGS sequence"/>
</dbReference>
<sequence>MSDKVVYRSTHPEVLAAWEAKKQKMTDVYEQRRKLLDELGFEGRPALITDTQIHGVQFAGADIPAGWRADYQFGNAIIPNKRTKIGKQIAKRFEELHTPNPRALVGMPGTDVELGRWAECGLREMDGALFVTWPRPIDEKRIDLDRWERVKLSEFYATVEAHEAAQAENGGGS</sequence>
<evidence type="ECO:0000313" key="1">
    <source>
        <dbReference type="EMBL" id="MFI6496840.1"/>
    </source>
</evidence>
<dbReference type="RefSeq" id="WP_397079274.1">
    <property type="nucleotide sequence ID" value="NZ_JBITGY010000002.1"/>
</dbReference>
<evidence type="ECO:0000313" key="2">
    <source>
        <dbReference type="Proteomes" id="UP001612741"/>
    </source>
</evidence>
<protein>
    <submittedName>
        <fullName evidence="1">Uncharacterized protein</fullName>
    </submittedName>
</protein>
<comment type="caution">
    <text evidence="1">The sequence shown here is derived from an EMBL/GenBank/DDBJ whole genome shotgun (WGS) entry which is preliminary data.</text>
</comment>
<reference evidence="1 2" key="1">
    <citation type="submission" date="2024-10" db="EMBL/GenBank/DDBJ databases">
        <title>The Natural Products Discovery Center: Release of the First 8490 Sequenced Strains for Exploring Actinobacteria Biosynthetic Diversity.</title>
        <authorList>
            <person name="Kalkreuter E."/>
            <person name="Kautsar S.A."/>
            <person name="Yang D."/>
            <person name="Bader C.D."/>
            <person name="Teijaro C.N."/>
            <person name="Fluegel L."/>
            <person name="Davis C.M."/>
            <person name="Simpson J.R."/>
            <person name="Lauterbach L."/>
            <person name="Steele A.D."/>
            <person name="Gui C."/>
            <person name="Meng S."/>
            <person name="Li G."/>
            <person name="Viehrig K."/>
            <person name="Ye F."/>
            <person name="Su P."/>
            <person name="Kiefer A.F."/>
            <person name="Nichols A."/>
            <person name="Cepeda A.J."/>
            <person name="Yan W."/>
            <person name="Fan B."/>
            <person name="Jiang Y."/>
            <person name="Adhikari A."/>
            <person name="Zheng C.-J."/>
            <person name="Schuster L."/>
            <person name="Cowan T.M."/>
            <person name="Smanski M.J."/>
            <person name="Chevrette M.G."/>
            <person name="De Carvalho L.P.S."/>
            <person name="Shen B."/>
        </authorList>
    </citation>
    <scope>NUCLEOTIDE SEQUENCE [LARGE SCALE GENOMIC DNA]</scope>
    <source>
        <strain evidence="1 2">NPDC050545</strain>
    </source>
</reference>
<gene>
    <name evidence="1" type="ORF">ACIBG2_05635</name>
</gene>
<organism evidence="1 2">
    <name type="scientific">Nonomuraea typhae</name>
    <dbReference type="NCBI Taxonomy" id="2603600"/>
    <lineage>
        <taxon>Bacteria</taxon>
        <taxon>Bacillati</taxon>
        <taxon>Actinomycetota</taxon>
        <taxon>Actinomycetes</taxon>
        <taxon>Streptosporangiales</taxon>
        <taxon>Streptosporangiaceae</taxon>
        <taxon>Nonomuraea</taxon>
    </lineage>
</organism>
<name>A0ABW7YLS2_9ACTN</name>
<dbReference type="EMBL" id="JBITGY010000002">
    <property type="protein sequence ID" value="MFI6496840.1"/>
    <property type="molecule type" value="Genomic_DNA"/>
</dbReference>
<keyword evidence="2" id="KW-1185">Reference proteome</keyword>
<accession>A0ABW7YLS2</accession>
<proteinExistence type="predicted"/>